<evidence type="ECO:0000259" key="9">
    <source>
        <dbReference type="Pfam" id="PF13813"/>
    </source>
</evidence>
<keyword evidence="7 8" id="KW-0472">Membrane</keyword>
<feature type="transmembrane region" description="Helical" evidence="8">
    <location>
        <begin position="12"/>
        <end position="33"/>
    </location>
</feature>
<comment type="caution">
    <text evidence="10">The sequence shown here is derived from an EMBL/GenBank/DDBJ whole genome shotgun (WGS) entry which is preliminary data.</text>
</comment>
<evidence type="ECO:0000256" key="7">
    <source>
        <dbReference type="ARBA" id="ARBA00023136"/>
    </source>
</evidence>
<sequence length="396" mass="44260">MFATREPLSLSSFLFILVPPIIGYYAVAVLVCLPNTENHRVGLITPVLLLAYRAATTLDLSFNNERLAYLNKGLILAMTTISFRTIVWTQSSEPYERVRHLKSDSRASNVSSIPSFHRNLYLDASDLAFGLRGIGWNWSQGVHIPLETRPTSSRTSFIHWTSTSLASHILILDFLHYTVQRFGPGTFGTTLGGSIFDGTLPASLRYCRSTFISFLSGLVVYCAIQAAYDLCTLIGIILLKQSLDQWPPVFDKPWKARSLSNFWAKGWHQLFRHFFIGLGWMPLYRVFGQTGGVLGAFFISGLLHYIGLFGLGNGSDVFGMIGFFMLMGVGVILEGLWHKLTETRVGGWPGRIWTVAWLLGWSNILIDAWARKGLIGALFIPDAYRLPVQLFGPVPQ</sequence>
<evidence type="ECO:0000256" key="5">
    <source>
        <dbReference type="ARBA" id="ARBA00022692"/>
    </source>
</evidence>
<dbReference type="GO" id="GO:0008374">
    <property type="term" value="F:O-acyltransferase activity"/>
    <property type="evidence" value="ECO:0007669"/>
    <property type="project" value="InterPro"/>
</dbReference>
<comment type="similarity">
    <text evidence="3">Belongs to the wax synthase family.</text>
</comment>
<dbReference type="InterPro" id="IPR032805">
    <property type="entry name" value="Wax_synthase_dom"/>
</dbReference>
<feature type="transmembrane region" description="Helical" evidence="8">
    <location>
        <begin position="211"/>
        <end position="239"/>
    </location>
</feature>
<dbReference type="AlphaFoldDB" id="A0AA38P9Q9"/>
<keyword evidence="11" id="KW-1185">Reference proteome</keyword>
<evidence type="ECO:0000256" key="2">
    <source>
        <dbReference type="ARBA" id="ARBA00005179"/>
    </source>
</evidence>
<dbReference type="PANTHER" id="PTHR31595:SF57">
    <property type="entry name" value="OS04G0481900 PROTEIN"/>
    <property type="match status" value="1"/>
</dbReference>
<reference evidence="10" key="1">
    <citation type="submission" date="2022-08" db="EMBL/GenBank/DDBJ databases">
        <authorList>
            <consortium name="DOE Joint Genome Institute"/>
            <person name="Min B."/>
            <person name="Riley R."/>
            <person name="Sierra-Patev S."/>
            <person name="Naranjo-Ortiz M."/>
            <person name="Looney B."/>
            <person name="Konkel Z."/>
            <person name="Slot J.C."/>
            <person name="Sakamoto Y."/>
            <person name="Steenwyk J.L."/>
            <person name="Rokas A."/>
            <person name="Carro J."/>
            <person name="Camarero S."/>
            <person name="Ferreira P."/>
            <person name="Molpeceres G."/>
            <person name="Ruiz-Duenas F.J."/>
            <person name="Serrano A."/>
            <person name="Henrissat B."/>
            <person name="Drula E."/>
            <person name="Hughes K.W."/>
            <person name="Mata J.L."/>
            <person name="Ishikawa N.K."/>
            <person name="Vargas-Isla R."/>
            <person name="Ushijima S."/>
            <person name="Smith C.A."/>
            <person name="Ahrendt S."/>
            <person name="Andreopoulos W."/>
            <person name="He G."/>
            <person name="Labutti K."/>
            <person name="Lipzen A."/>
            <person name="Ng V."/>
            <person name="Sandor L."/>
            <person name="Barry K."/>
            <person name="Martinez A.T."/>
            <person name="Xiao Y."/>
            <person name="Gibbons J.G."/>
            <person name="Terashima K."/>
            <person name="Hibbett D.S."/>
            <person name="Grigoriev I.V."/>
        </authorList>
    </citation>
    <scope>NUCLEOTIDE SEQUENCE</scope>
    <source>
        <strain evidence="10">TFB9207</strain>
    </source>
</reference>
<dbReference type="Pfam" id="PF13813">
    <property type="entry name" value="MBOAT_2"/>
    <property type="match status" value="1"/>
</dbReference>
<keyword evidence="6 8" id="KW-1133">Transmembrane helix</keyword>
<organism evidence="10 11">
    <name type="scientific">Lentinula raphanica</name>
    <dbReference type="NCBI Taxonomy" id="153919"/>
    <lineage>
        <taxon>Eukaryota</taxon>
        <taxon>Fungi</taxon>
        <taxon>Dikarya</taxon>
        <taxon>Basidiomycota</taxon>
        <taxon>Agaricomycotina</taxon>
        <taxon>Agaricomycetes</taxon>
        <taxon>Agaricomycetidae</taxon>
        <taxon>Agaricales</taxon>
        <taxon>Marasmiineae</taxon>
        <taxon>Omphalotaceae</taxon>
        <taxon>Lentinula</taxon>
    </lineage>
</organism>
<evidence type="ECO:0000256" key="3">
    <source>
        <dbReference type="ARBA" id="ARBA00007282"/>
    </source>
</evidence>
<feature type="domain" description="Wax synthase" evidence="9">
    <location>
        <begin position="246"/>
        <end position="325"/>
    </location>
</feature>
<evidence type="ECO:0000313" key="11">
    <source>
        <dbReference type="Proteomes" id="UP001163846"/>
    </source>
</evidence>
<dbReference type="Proteomes" id="UP001163846">
    <property type="component" value="Unassembled WGS sequence"/>
</dbReference>
<evidence type="ECO:0000313" key="10">
    <source>
        <dbReference type="EMBL" id="KAJ3838678.1"/>
    </source>
</evidence>
<name>A0AA38P9Q9_9AGAR</name>
<dbReference type="GO" id="GO:0006629">
    <property type="term" value="P:lipid metabolic process"/>
    <property type="evidence" value="ECO:0007669"/>
    <property type="project" value="InterPro"/>
</dbReference>
<accession>A0AA38P9Q9</accession>
<evidence type="ECO:0000256" key="6">
    <source>
        <dbReference type="ARBA" id="ARBA00022989"/>
    </source>
</evidence>
<dbReference type="InterPro" id="IPR044851">
    <property type="entry name" value="Wax_synthase"/>
</dbReference>
<dbReference type="EMBL" id="MU806169">
    <property type="protein sequence ID" value="KAJ3838678.1"/>
    <property type="molecule type" value="Genomic_DNA"/>
</dbReference>
<keyword evidence="4" id="KW-0808">Transferase</keyword>
<gene>
    <name evidence="10" type="ORF">F5878DRAFT_159890</name>
</gene>
<keyword evidence="5 8" id="KW-0812">Transmembrane</keyword>
<feature type="transmembrane region" description="Helical" evidence="8">
    <location>
        <begin position="294"/>
        <end position="311"/>
    </location>
</feature>
<feature type="transmembrane region" description="Helical" evidence="8">
    <location>
        <begin position="317"/>
        <end position="337"/>
    </location>
</feature>
<evidence type="ECO:0000256" key="1">
    <source>
        <dbReference type="ARBA" id="ARBA00004141"/>
    </source>
</evidence>
<protein>
    <recommendedName>
        <fullName evidence="9">Wax synthase domain-containing protein</fullName>
    </recommendedName>
</protein>
<evidence type="ECO:0000256" key="4">
    <source>
        <dbReference type="ARBA" id="ARBA00022679"/>
    </source>
</evidence>
<dbReference type="GO" id="GO:0016020">
    <property type="term" value="C:membrane"/>
    <property type="evidence" value="ECO:0007669"/>
    <property type="project" value="UniProtKB-SubCell"/>
</dbReference>
<comment type="pathway">
    <text evidence="2">Secondary metabolite biosynthesis.</text>
</comment>
<proteinExistence type="inferred from homology"/>
<evidence type="ECO:0000256" key="8">
    <source>
        <dbReference type="SAM" id="Phobius"/>
    </source>
</evidence>
<comment type="subcellular location">
    <subcellularLocation>
        <location evidence="1">Membrane</location>
        <topology evidence="1">Multi-pass membrane protein</topology>
    </subcellularLocation>
</comment>
<dbReference type="PANTHER" id="PTHR31595">
    <property type="entry name" value="LONG-CHAIN-ALCOHOL O-FATTY-ACYLTRANSFERASE 3-RELATED"/>
    <property type="match status" value="1"/>
</dbReference>